<dbReference type="SUPFAM" id="SSF53448">
    <property type="entry name" value="Nucleotide-diphospho-sugar transferases"/>
    <property type="match status" value="1"/>
</dbReference>
<organism evidence="4 5">
    <name type="scientific">Legionella pneumophila</name>
    <dbReference type="NCBI Taxonomy" id="446"/>
    <lineage>
        <taxon>Bacteria</taxon>
        <taxon>Pseudomonadati</taxon>
        <taxon>Pseudomonadota</taxon>
        <taxon>Gammaproteobacteria</taxon>
        <taxon>Legionellales</taxon>
        <taxon>Legionellaceae</taxon>
        <taxon>Legionella</taxon>
    </lineage>
</organism>
<dbReference type="PANTHER" id="PTHR43630">
    <property type="entry name" value="POLY-BETA-1,6-N-ACETYL-D-GLUCOSAMINE SYNTHASE"/>
    <property type="match status" value="1"/>
</dbReference>
<accession>A0A2S6F1R0</accession>
<evidence type="ECO:0000313" key="4">
    <source>
        <dbReference type="EMBL" id="PPK31370.1"/>
    </source>
</evidence>
<gene>
    <name evidence="4" type="ORF">C3928_04860</name>
</gene>
<name>A0A2S6F1R0_LEGPN</name>
<evidence type="ECO:0000256" key="2">
    <source>
        <dbReference type="ARBA" id="ARBA00022676"/>
    </source>
</evidence>
<reference evidence="4 5" key="1">
    <citation type="submission" date="2018-02" db="EMBL/GenBank/DDBJ databases">
        <title>Draft genome sequences of four Legionella pneumophila clinical strains isolated in Ontario.</title>
        <authorList>
            <person name="Fortuna A."/>
            <person name="Ramnarine R."/>
            <person name="Li A."/>
            <person name="Frantz C."/>
            <person name="Mallo G."/>
        </authorList>
    </citation>
    <scope>NUCLEOTIDE SEQUENCE [LARGE SCALE GENOMIC DNA]</scope>
    <source>
        <strain evidence="4 5">LG61</strain>
    </source>
</reference>
<proteinExistence type="inferred from homology"/>
<dbReference type="PANTHER" id="PTHR43630:SF1">
    <property type="entry name" value="POLY-BETA-1,6-N-ACETYL-D-GLUCOSAMINE SYNTHASE"/>
    <property type="match status" value="1"/>
</dbReference>
<dbReference type="Gene3D" id="3.90.550.10">
    <property type="entry name" value="Spore Coat Polysaccharide Biosynthesis Protein SpsA, Chain A"/>
    <property type="match status" value="1"/>
</dbReference>
<evidence type="ECO:0000313" key="5">
    <source>
        <dbReference type="Proteomes" id="UP000239239"/>
    </source>
</evidence>
<comment type="similarity">
    <text evidence="1">Belongs to the glycosyltransferase 2 family.</text>
</comment>
<dbReference type="EMBL" id="PQWY01000010">
    <property type="protein sequence ID" value="PPK31370.1"/>
    <property type="molecule type" value="Genomic_DNA"/>
</dbReference>
<evidence type="ECO:0000256" key="1">
    <source>
        <dbReference type="ARBA" id="ARBA00006739"/>
    </source>
</evidence>
<dbReference type="Proteomes" id="UP000239239">
    <property type="component" value="Unassembled WGS sequence"/>
</dbReference>
<sequence length="462" mass="53364">MKRMMINLLVFINLCILCYFIFSLVAYTILLIYSFPEIIASYKLSKYTNIYSIINKKHLPPVTVLIPAYKAEQTLANAVWSALKSEYPNLYVIVILDGDPDGKTFNAITEIFKFEKLELINEEPIKTAKVNQGYISKTHSHLMLIDKEHFGVGDALNVGLNLCFTPYVMTLDADSVIEPDAISEMIHYMLSNEHTIAVGGGVYLLNDCKVHQGKIVEANLPKRWISALQINEYMRSHLFNRTAWNRFGGTMSYSGTATLFQRQALLNVNGFDTTNFSQDAEVIIKLHEYYRRKKIDYWIGFTPKAAVWTMTPNNIKSYTIQQNHWRRGLLRSTLHYWYMFLNPLYKIQGLISYPFYMLLEILAPYVEFTAYVCVFIAYYIGILNGYSALLYIILAWGFSSYLSLASAFINLITFNKYRKFNDVLKIFGLSIIDMAGFRQYLITVKVWASFHYIINRISGKPQ</sequence>
<dbReference type="Pfam" id="PF13641">
    <property type="entry name" value="Glyco_tranf_2_3"/>
    <property type="match status" value="1"/>
</dbReference>
<dbReference type="GO" id="GO:0016757">
    <property type="term" value="F:glycosyltransferase activity"/>
    <property type="evidence" value="ECO:0007669"/>
    <property type="project" value="UniProtKB-KW"/>
</dbReference>
<dbReference type="CDD" id="cd06423">
    <property type="entry name" value="CESA_like"/>
    <property type="match status" value="1"/>
</dbReference>
<protein>
    <submittedName>
        <fullName evidence="4">Glycosyltransferase family 2 protein</fullName>
    </submittedName>
</protein>
<dbReference type="InterPro" id="IPR029044">
    <property type="entry name" value="Nucleotide-diphossugar_trans"/>
</dbReference>
<comment type="caution">
    <text evidence="4">The sequence shown here is derived from an EMBL/GenBank/DDBJ whole genome shotgun (WGS) entry which is preliminary data.</text>
</comment>
<keyword evidence="3 4" id="KW-0808">Transferase</keyword>
<evidence type="ECO:0000256" key="3">
    <source>
        <dbReference type="ARBA" id="ARBA00022679"/>
    </source>
</evidence>
<dbReference type="AlphaFoldDB" id="A0A2S6F1R0"/>
<dbReference type="OrthoDB" id="276604at2"/>
<keyword evidence="2" id="KW-0328">Glycosyltransferase</keyword>